<dbReference type="PRINTS" id="PR00032">
    <property type="entry name" value="HTHARAC"/>
</dbReference>
<dbReference type="InterPro" id="IPR003313">
    <property type="entry name" value="AraC-bd"/>
</dbReference>
<dbReference type="SUPFAM" id="SSF46689">
    <property type="entry name" value="Homeodomain-like"/>
    <property type="match status" value="2"/>
</dbReference>
<evidence type="ECO:0000256" key="2">
    <source>
        <dbReference type="ARBA" id="ARBA00023125"/>
    </source>
</evidence>
<dbReference type="Pfam" id="PF02311">
    <property type="entry name" value="AraC_binding"/>
    <property type="match status" value="1"/>
</dbReference>
<organism evidence="5 6">
    <name type="scientific">Fodinisporobacter ferrooxydans</name>
    <dbReference type="NCBI Taxonomy" id="2901836"/>
    <lineage>
        <taxon>Bacteria</taxon>
        <taxon>Bacillati</taxon>
        <taxon>Bacillota</taxon>
        <taxon>Bacilli</taxon>
        <taxon>Bacillales</taxon>
        <taxon>Alicyclobacillaceae</taxon>
        <taxon>Fodinisporobacter</taxon>
    </lineage>
</organism>
<dbReference type="InterPro" id="IPR020449">
    <property type="entry name" value="Tscrpt_reg_AraC-type_HTH"/>
</dbReference>
<gene>
    <name evidence="5" type="ORF">LSG31_17295</name>
</gene>
<accession>A0ABY4CGI1</accession>
<dbReference type="InterPro" id="IPR001387">
    <property type="entry name" value="Cro/C1-type_HTH"/>
</dbReference>
<dbReference type="InterPro" id="IPR018060">
    <property type="entry name" value="HTH_AraC"/>
</dbReference>
<evidence type="ECO:0000313" key="5">
    <source>
        <dbReference type="EMBL" id="UOF89621.1"/>
    </source>
</evidence>
<evidence type="ECO:0000256" key="3">
    <source>
        <dbReference type="ARBA" id="ARBA00023163"/>
    </source>
</evidence>
<keyword evidence="6" id="KW-1185">Reference proteome</keyword>
<keyword evidence="2" id="KW-0238">DNA-binding</keyword>
<dbReference type="SMART" id="SM00342">
    <property type="entry name" value="HTH_ARAC"/>
    <property type="match status" value="1"/>
</dbReference>
<protein>
    <submittedName>
        <fullName evidence="5">AraC family transcriptional regulator</fullName>
    </submittedName>
</protein>
<evidence type="ECO:0000256" key="1">
    <source>
        <dbReference type="ARBA" id="ARBA00023015"/>
    </source>
</evidence>
<dbReference type="Proteomes" id="UP000830167">
    <property type="component" value="Chromosome"/>
</dbReference>
<name>A0ABY4CGI1_9BACL</name>
<proteinExistence type="predicted"/>
<evidence type="ECO:0000313" key="6">
    <source>
        <dbReference type="Proteomes" id="UP000830167"/>
    </source>
</evidence>
<dbReference type="InterPro" id="IPR037923">
    <property type="entry name" value="HTH-like"/>
</dbReference>
<feature type="domain" description="HTH araC/xylS-type" evidence="4">
    <location>
        <begin position="203"/>
        <end position="301"/>
    </location>
</feature>
<dbReference type="CDD" id="cd00093">
    <property type="entry name" value="HTH_XRE"/>
    <property type="match status" value="1"/>
</dbReference>
<keyword evidence="3" id="KW-0804">Transcription</keyword>
<keyword evidence="1" id="KW-0805">Transcription regulation</keyword>
<dbReference type="Gene3D" id="1.10.10.60">
    <property type="entry name" value="Homeodomain-like"/>
    <property type="match status" value="2"/>
</dbReference>
<dbReference type="Pfam" id="PF12833">
    <property type="entry name" value="HTH_18"/>
    <property type="match status" value="1"/>
</dbReference>
<evidence type="ECO:0000259" key="4">
    <source>
        <dbReference type="PROSITE" id="PS01124"/>
    </source>
</evidence>
<dbReference type="PROSITE" id="PS01124">
    <property type="entry name" value="HTH_ARAC_FAMILY_2"/>
    <property type="match status" value="1"/>
</dbReference>
<dbReference type="Gene3D" id="2.60.120.10">
    <property type="entry name" value="Jelly Rolls"/>
    <property type="match status" value="1"/>
</dbReference>
<reference evidence="5" key="1">
    <citation type="submission" date="2021-12" db="EMBL/GenBank/DDBJ databases">
        <title>Alicyclobacillaceae gen. nov., sp. nov., isolated from chalcocite enrichment system.</title>
        <authorList>
            <person name="Jiang Z."/>
        </authorList>
    </citation>
    <scope>NUCLEOTIDE SEQUENCE</scope>
    <source>
        <strain evidence="5">MYW30-H2</strain>
    </source>
</reference>
<dbReference type="InterPro" id="IPR009057">
    <property type="entry name" value="Homeodomain-like_sf"/>
</dbReference>
<dbReference type="SUPFAM" id="SSF51215">
    <property type="entry name" value="Regulatory protein AraC"/>
    <property type="match status" value="1"/>
</dbReference>
<dbReference type="PANTHER" id="PTHR43280">
    <property type="entry name" value="ARAC-FAMILY TRANSCRIPTIONAL REGULATOR"/>
    <property type="match status" value="1"/>
</dbReference>
<sequence>MANTTLDTNKPIFFPGQRYFREGESFFMNYFWENGNTPFHKHDFFELTYVKEGHGYHRIGELTYKVTRGDLFIINHSIPHVFMPETPHSPLLVINCVVKPEFIDEDMSSVHDFQDLFMYNLFQSFVPGYNSYDADVHWQVHERSEIERLLAEMYEEYTQQKKGYLTVLRGHVLHLLIAILRKMDDKYKTQSKQYDENTRSEIQTVLKRIERDFQKDLRIEDLARAAFISKSYLSRLFKETTGLTIIEYIQTIRIEKSIELLQSTHWTIAQIAEFVGYADIKHFTNLFKKITGKSPTQVRGIHSNQNP</sequence>
<dbReference type="PANTHER" id="PTHR43280:SF28">
    <property type="entry name" value="HTH-TYPE TRANSCRIPTIONAL ACTIVATOR RHAS"/>
    <property type="match status" value="1"/>
</dbReference>
<dbReference type="EMBL" id="CP089291">
    <property type="protein sequence ID" value="UOF89621.1"/>
    <property type="molecule type" value="Genomic_DNA"/>
</dbReference>
<dbReference type="RefSeq" id="WP_347436309.1">
    <property type="nucleotide sequence ID" value="NZ_CP089291.1"/>
</dbReference>
<dbReference type="InterPro" id="IPR014710">
    <property type="entry name" value="RmlC-like_jellyroll"/>
</dbReference>